<evidence type="ECO:0000313" key="2">
    <source>
        <dbReference type="EMBL" id="RQG93382.1"/>
    </source>
</evidence>
<reference evidence="2 3" key="1">
    <citation type="submission" date="2018-10" db="EMBL/GenBank/DDBJ databases">
        <title>Natrarchaeobius chitinivorans gen. nov., sp. nov., and Natrarchaeobius haloalkaliphilus sp. nov., alkaliphilic, chitin-utilizing haloarchaea from hypersaline alkaline lakes.</title>
        <authorList>
            <person name="Sorokin D.Y."/>
            <person name="Elcheninov A.G."/>
            <person name="Kostrikina N.A."/>
            <person name="Bale N.J."/>
            <person name="Sinninghe Damste J.S."/>
            <person name="Khijniak T.V."/>
            <person name="Kublanov I.V."/>
            <person name="Toshchakov S.V."/>
        </authorList>
    </citation>
    <scope>NUCLEOTIDE SEQUENCE [LARGE SCALE GENOMIC DNA]</scope>
    <source>
        <strain evidence="2 3">AArcht4T</strain>
    </source>
</reference>
<dbReference type="AlphaFoldDB" id="A0A3N6N573"/>
<sequence length="176" mass="18934">MAPRFSLEDRGKSVVNATGELIGTITAVDEDVAHVRPAEGIVDTIKSSLGWDSNADVTMPLEREWVAEITDETVRLEGEHLSGNRAETDPKTGETDHDRIDDATSDEATNRGLEGDPTELTEDDSGFELHPDDVDGRTDAEVDPEDASARADAEVDPIPESSGSTADERSGSENDR</sequence>
<feature type="compositionally biased region" description="Acidic residues" evidence="1">
    <location>
        <begin position="116"/>
        <end position="126"/>
    </location>
</feature>
<comment type="caution">
    <text evidence="2">The sequence shown here is derived from an EMBL/GenBank/DDBJ whole genome shotgun (WGS) entry which is preliminary data.</text>
</comment>
<feature type="compositionally biased region" description="Basic and acidic residues" evidence="1">
    <location>
        <begin position="74"/>
        <end position="102"/>
    </location>
</feature>
<dbReference type="RefSeq" id="WP_124196458.1">
    <property type="nucleotide sequence ID" value="NZ_REGA01000014.1"/>
</dbReference>
<evidence type="ECO:0000313" key="3">
    <source>
        <dbReference type="Proteomes" id="UP000282323"/>
    </source>
</evidence>
<protein>
    <recommendedName>
        <fullName evidence="4">PRC-barrel domain containing protein</fullName>
    </recommendedName>
</protein>
<gene>
    <name evidence="2" type="ORF">EA473_15245</name>
</gene>
<accession>A0A3N6N573</accession>
<feature type="compositionally biased region" description="Basic and acidic residues" evidence="1">
    <location>
        <begin position="166"/>
        <end position="176"/>
    </location>
</feature>
<dbReference type="OrthoDB" id="229248at2157"/>
<organism evidence="2 3">
    <name type="scientific">Natrarchaeobius chitinivorans</name>
    <dbReference type="NCBI Taxonomy" id="1679083"/>
    <lineage>
        <taxon>Archaea</taxon>
        <taxon>Methanobacteriati</taxon>
        <taxon>Methanobacteriota</taxon>
        <taxon>Stenosarchaea group</taxon>
        <taxon>Halobacteria</taxon>
        <taxon>Halobacteriales</taxon>
        <taxon>Natrialbaceae</taxon>
        <taxon>Natrarchaeobius</taxon>
    </lineage>
</organism>
<evidence type="ECO:0000256" key="1">
    <source>
        <dbReference type="SAM" id="MobiDB-lite"/>
    </source>
</evidence>
<name>A0A3N6N573_NATCH</name>
<evidence type="ECO:0008006" key="4">
    <source>
        <dbReference type="Google" id="ProtNLM"/>
    </source>
</evidence>
<feature type="region of interest" description="Disordered" evidence="1">
    <location>
        <begin position="74"/>
        <end position="176"/>
    </location>
</feature>
<dbReference type="Proteomes" id="UP000282323">
    <property type="component" value="Unassembled WGS sequence"/>
</dbReference>
<feature type="compositionally biased region" description="Basic and acidic residues" evidence="1">
    <location>
        <begin position="127"/>
        <end position="140"/>
    </location>
</feature>
<proteinExistence type="predicted"/>
<keyword evidence="3" id="KW-1185">Reference proteome</keyword>
<dbReference type="EMBL" id="REGA01000014">
    <property type="protein sequence ID" value="RQG93382.1"/>
    <property type="molecule type" value="Genomic_DNA"/>
</dbReference>